<feature type="compositionally biased region" description="Polar residues" evidence="4">
    <location>
        <begin position="607"/>
        <end position="618"/>
    </location>
</feature>
<accession>A0ABV0PPD3</accession>
<dbReference type="PROSITE" id="PS50081">
    <property type="entry name" value="ZF_DAG_PE_2"/>
    <property type="match status" value="1"/>
</dbReference>
<evidence type="ECO:0000313" key="6">
    <source>
        <dbReference type="EMBL" id="MEQ2185351.1"/>
    </source>
</evidence>
<sequence>NCRVCHRCGVTSSGQWANHQFLCDSCDPALPCPLCDRAVDVFVAQDNLNCSRCYRSVHAECSNKAGEGSAGPEIYTCSSCSPLEELILHSHTLVPRTDSSLSPGPPHRDVPPTSCLSLVMQSVYQALHHLSLLALRCSPPQQSLTQPGLSPSRFQPASGKSRNYPDPETQLQSPCSPTSIMISQPKHSPNLCNPLEAGTSCIQSPTEGTQPRSDPSQNVCTQVPEAPHVYCSSTKKALRSCSAPCSPNLPLGKPRLHSVSQPTSPFQIQYNQTARHLMITIGQSIDSDGQTLKLQCSSANLSSTADPSTVPSAGSTYVHPCLPHVSARQTPESLDNSSTSLEHSSLTCSPFVQDTKVNQSPHRSPSPCPEAAKAAGDSPTQAEPVPANPAFCLKICESVLPTETAPTSQPAGSIPSSSSTQPDSPKCPPVRSRIELVQPAISILDKDIEVHPERQVPTETVTGLGLSLLQTDIILTDVHSSCSPHCTHTGPASTCVTPSLTSITSGGDSSPRTSCAGQASPVYVVQTQTPNPVSPPHSVNPAQDGNRSTTNTGMSTRLPQAVLSSASNSNIVLGVSLIVQKPYVPTKVLLNDSAVQSADSDVEMCPSQASSRPDNPSDSGPVPADPEDGSQSPDSPAESTQNLASPLYSDTAVHSSVITSDSPASPLGSAHSERKTEEREEPAQAVKKNPEDDNKPAEITEGGGDKKCQLRLVPVCLSLGVQLTEPSDSKVSTVPPAPCLSSSFSPPAGLLEFPLSSSPCRSSLPVCSLAMPSKEDCPPEVERGNVEEAPPTTAFLFSPKIGMGKPAISKRKFSPGRVRARQV</sequence>
<feature type="region of interest" description="Disordered" evidence="4">
    <location>
        <begin position="355"/>
        <end position="383"/>
    </location>
</feature>
<comment type="caution">
    <text evidence="6">The sequence shown here is derived from an EMBL/GenBank/DDBJ whole genome shotgun (WGS) entry which is preliminary data.</text>
</comment>
<organism evidence="6 7">
    <name type="scientific">Goodea atripinnis</name>
    <dbReference type="NCBI Taxonomy" id="208336"/>
    <lineage>
        <taxon>Eukaryota</taxon>
        <taxon>Metazoa</taxon>
        <taxon>Chordata</taxon>
        <taxon>Craniata</taxon>
        <taxon>Vertebrata</taxon>
        <taxon>Euteleostomi</taxon>
        <taxon>Actinopterygii</taxon>
        <taxon>Neopterygii</taxon>
        <taxon>Teleostei</taxon>
        <taxon>Neoteleostei</taxon>
        <taxon>Acanthomorphata</taxon>
        <taxon>Ovalentaria</taxon>
        <taxon>Atherinomorphae</taxon>
        <taxon>Cyprinodontiformes</taxon>
        <taxon>Goodeidae</taxon>
        <taxon>Goodea</taxon>
    </lineage>
</organism>
<evidence type="ECO:0000256" key="1">
    <source>
        <dbReference type="ARBA" id="ARBA00022723"/>
    </source>
</evidence>
<evidence type="ECO:0000256" key="3">
    <source>
        <dbReference type="ARBA" id="ARBA00022833"/>
    </source>
</evidence>
<name>A0ABV0PPD3_9TELE</name>
<dbReference type="EMBL" id="JAHRIO010081369">
    <property type="protein sequence ID" value="MEQ2185351.1"/>
    <property type="molecule type" value="Genomic_DNA"/>
</dbReference>
<reference evidence="6 7" key="1">
    <citation type="submission" date="2021-06" db="EMBL/GenBank/DDBJ databases">
        <authorList>
            <person name="Palmer J.M."/>
        </authorList>
    </citation>
    <scope>NUCLEOTIDE SEQUENCE [LARGE SCALE GENOMIC DNA]</scope>
    <source>
        <strain evidence="6 7">GA_2019</strain>
        <tissue evidence="6">Muscle</tissue>
    </source>
</reference>
<feature type="compositionally biased region" description="Low complexity" evidence="4">
    <location>
        <begin position="408"/>
        <end position="424"/>
    </location>
</feature>
<keyword evidence="1" id="KW-0479">Metal-binding</keyword>
<evidence type="ECO:0000313" key="7">
    <source>
        <dbReference type="Proteomes" id="UP001476798"/>
    </source>
</evidence>
<protein>
    <recommendedName>
        <fullName evidence="5">Phorbol-ester/DAG-type domain-containing protein</fullName>
    </recommendedName>
</protein>
<evidence type="ECO:0000259" key="5">
    <source>
        <dbReference type="PROSITE" id="PS50081"/>
    </source>
</evidence>
<dbReference type="InterPro" id="IPR019786">
    <property type="entry name" value="Zinc_finger_PHD-type_CS"/>
</dbReference>
<proteinExistence type="predicted"/>
<dbReference type="PROSITE" id="PS01359">
    <property type="entry name" value="ZF_PHD_1"/>
    <property type="match status" value="1"/>
</dbReference>
<feature type="compositionally biased region" description="Basic and acidic residues" evidence="4">
    <location>
        <begin position="671"/>
        <end position="704"/>
    </location>
</feature>
<keyword evidence="7" id="KW-1185">Reference proteome</keyword>
<feature type="region of interest" description="Disordered" evidence="4">
    <location>
        <begin position="403"/>
        <end position="429"/>
    </location>
</feature>
<feature type="region of interest" description="Disordered" evidence="4">
    <location>
        <begin position="143"/>
        <end position="176"/>
    </location>
</feature>
<feature type="domain" description="Phorbol-ester/DAG-type" evidence="5">
    <location>
        <begin position="18"/>
        <end position="77"/>
    </location>
</feature>
<dbReference type="Proteomes" id="UP001476798">
    <property type="component" value="Unassembled WGS sequence"/>
</dbReference>
<feature type="compositionally biased region" description="Polar residues" evidence="4">
    <location>
        <begin position="652"/>
        <end position="663"/>
    </location>
</feature>
<evidence type="ECO:0000256" key="2">
    <source>
        <dbReference type="ARBA" id="ARBA00022771"/>
    </source>
</evidence>
<keyword evidence="2" id="KW-0863">Zinc-finger</keyword>
<feature type="non-terminal residue" evidence="6">
    <location>
        <position position="1"/>
    </location>
</feature>
<feature type="compositionally biased region" description="Polar residues" evidence="4">
    <location>
        <begin position="629"/>
        <end position="644"/>
    </location>
</feature>
<keyword evidence="3" id="KW-0862">Zinc</keyword>
<dbReference type="InterPro" id="IPR002219">
    <property type="entry name" value="PKC_DAG/PE"/>
</dbReference>
<feature type="region of interest" description="Disordered" evidence="4">
    <location>
        <begin position="599"/>
        <end position="704"/>
    </location>
</feature>
<evidence type="ECO:0000256" key="4">
    <source>
        <dbReference type="SAM" id="MobiDB-lite"/>
    </source>
</evidence>
<feature type="region of interest" description="Disordered" evidence="4">
    <location>
        <begin position="528"/>
        <end position="554"/>
    </location>
</feature>
<feature type="compositionally biased region" description="Polar residues" evidence="4">
    <location>
        <begin position="143"/>
        <end position="161"/>
    </location>
</feature>
<gene>
    <name evidence="6" type="ORF">GOODEAATRI_017345</name>
</gene>
<feature type="compositionally biased region" description="Polar residues" evidence="4">
    <location>
        <begin position="543"/>
        <end position="554"/>
    </location>
</feature>